<dbReference type="CDD" id="cd08168">
    <property type="entry name" value="Cytochrom_C3"/>
    <property type="match status" value="2"/>
</dbReference>
<feature type="transmembrane region" description="Helical" evidence="1">
    <location>
        <begin position="699"/>
        <end position="718"/>
    </location>
</feature>
<dbReference type="EMBL" id="BSDC01000001">
    <property type="protein sequence ID" value="GLH66475.1"/>
    <property type="molecule type" value="Genomic_DNA"/>
</dbReference>
<dbReference type="Proteomes" id="UP001165044">
    <property type="component" value="Unassembled WGS sequence"/>
</dbReference>
<evidence type="ECO:0000256" key="1">
    <source>
        <dbReference type="SAM" id="Phobius"/>
    </source>
</evidence>
<reference evidence="2" key="1">
    <citation type="journal article" date="2023" name="Antonie Van Leeuwenhoek">
        <title>Mesoterricola silvestris gen. nov., sp. nov., Mesoterricola sediminis sp. nov., Geothrix oryzae sp. nov., Geothrix edaphica sp. nov., Geothrix rubra sp. nov., and Geothrix limicola sp. nov., six novel members of Acidobacteriota isolated from soils.</title>
        <authorList>
            <person name="Itoh H."/>
            <person name="Sugisawa Y."/>
            <person name="Mise K."/>
            <person name="Xu Z."/>
            <person name="Kuniyasu M."/>
            <person name="Ushijima N."/>
            <person name="Kawano K."/>
            <person name="Kobayashi E."/>
            <person name="Shiratori Y."/>
            <person name="Masuda Y."/>
            <person name="Senoo K."/>
        </authorList>
    </citation>
    <scope>NUCLEOTIDE SEQUENCE</scope>
    <source>
        <strain evidence="2">Red802</strain>
    </source>
</reference>
<feature type="transmembrane region" description="Helical" evidence="1">
    <location>
        <begin position="385"/>
        <end position="413"/>
    </location>
</feature>
<evidence type="ECO:0000313" key="2">
    <source>
        <dbReference type="EMBL" id="GLH66475.1"/>
    </source>
</evidence>
<feature type="transmembrane region" description="Helical" evidence="1">
    <location>
        <begin position="492"/>
        <end position="516"/>
    </location>
</feature>
<organism evidence="2 3">
    <name type="scientific">Geothrix edaphica</name>
    <dbReference type="NCBI Taxonomy" id="2927976"/>
    <lineage>
        <taxon>Bacteria</taxon>
        <taxon>Pseudomonadati</taxon>
        <taxon>Acidobacteriota</taxon>
        <taxon>Holophagae</taxon>
        <taxon>Holophagales</taxon>
        <taxon>Holophagaceae</taxon>
        <taxon>Geothrix</taxon>
    </lineage>
</organism>
<dbReference type="Gene3D" id="1.10.780.10">
    <property type="entry name" value="Hydroxylamine Oxidoreductase, Chain A, domain 1"/>
    <property type="match status" value="1"/>
</dbReference>
<protein>
    <submittedName>
        <fullName evidence="2">Cytochrome c</fullName>
    </submittedName>
</protein>
<accession>A0ABQ5PVM3</accession>
<keyword evidence="3" id="KW-1185">Reference proteome</keyword>
<gene>
    <name evidence="2" type="ORF">GETHED_08390</name>
</gene>
<sequence length="724" mass="81102">MTRTPSDTQAPAAGKRRGGGLLLALITGLLLLAAPLQGAPAKAAAKESCFDCHSDKDLTKEGPSGTTVPLFVDAGRFGGSVHASLSCKTCHAELHKDHPGDGNPVPKVKCGTCHTEQDKVYQGSIHGMSKAMGASAAANCTDCHGNHYIVPVKQADSPVYKMNLSRTCSKCHANKNLTDEYKMKYPQVASQYQESIHGKALLVKGLIVAPSCNDCHGVHDIKRSVDRSSPINHANVAKTCGKCHVTVEEVYNKSVHGQLLAKGDPRGPVCIQCHSAHQIETPVSGHFKAGSDMVCGKCHADRLEHYRDTYHGKAMALGKANTASAVAACYDCHGHHDVLRAADPNSRLSPGNIVNTCKQCHANATVSFTKYAPHANPMDRKNYPVLHYVFLIMTTLLVCTFSLFGAHTLLWLIRSVWLYRHDSKQFREAKIKIQEDDEQFTRFQPFERFLHILVVTSFLLLTITGMPLKFYYTDWAKAIFRFFGGADVARTLHHFGAVITFVYFALHVSTTLGHFWRNRGFLKDPETGAIRLNRIFKAMAHPDSMIPTKQDVKDFVAHNRWFFGKGPRPEFDRWTYFEKFDYLAVFWGVFAIGVSGLIMWFPEFFSKFMPGWMINVSLIVHSDEALLAAGFIFTVHFFNTHFRLEKFPMDTVIFSGRISKSEMLHERKRWYDRLVAEGRLDSFRVKDEWEAWKGIARSAGYIFFSVGLVLLFLIIYAMTSRLAH</sequence>
<dbReference type="SUPFAM" id="SSF48695">
    <property type="entry name" value="Multiheme cytochromes"/>
    <property type="match status" value="2"/>
</dbReference>
<name>A0ABQ5PVM3_9BACT</name>
<feature type="transmembrane region" description="Helical" evidence="1">
    <location>
        <begin position="613"/>
        <end position="638"/>
    </location>
</feature>
<feature type="transmembrane region" description="Helical" evidence="1">
    <location>
        <begin position="582"/>
        <end position="601"/>
    </location>
</feature>
<dbReference type="Gene3D" id="3.90.10.10">
    <property type="entry name" value="Cytochrome C3"/>
    <property type="match status" value="1"/>
</dbReference>
<proteinExistence type="predicted"/>
<comment type="caution">
    <text evidence="2">The sequence shown here is derived from an EMBL/GenBank/DDBJ whole genome shotgun (WGS) entry which is preliminary data.</text>
</comment>
<evidence type="ECO:0000313" key="3">
    <source>
        <dbReference type="Proteomes" id="UP001165044"/>
    </source>
</evidence>
<dbReference type="InterPro" id="IPR036280">
    <property type="entry name" value="Multihaem_cyt_sf"/>
</dbReference>
<dbReference type="Gene3D" id="1.20.950.20">
    <property type="entry name" value="Transmembrane di-heme cytochromes, Chain C"/>
    <property type="match status" value="1"/>
</dbReference>
<keyword evidence="1" id="KW-0472">Membrane</keyword>
<dbReference type="RefSeq" id="WP_285606753.1">
    <property type="nucleotide sequence ID" value="NZ_BSDC01000001.1"/>
</dbReference>
<keyword evidence="1" id="KW-0812">Transmembrane</keyword>
<dbReference type="Gene3D" id="1.10.1130.10">
    <property type="entry name" value="Flavocytochrome C3, Chain A"/>
    <property type="match status" value="1"/>
</dbReference>
<feature type="transmembrane region" description="Helical" evidence="1">
    <location>
        <begin position="449"/>
        <end position="472"/>
    </location>
</feature>
<keyword evidence="1" id="KW-1133">Transmembrane helix</keyword>